<evidence type="ECO:0000313" key="1">
    <source>
        <dbReference type="EMBL" id="CRK91604.1"/>
    </source>
</evidence>
<evidence type="ECO:0000313" key="2">
    <source>
        <dbReference type="Proteomes" id="UP000183832"/>
    </source>
</evidence>
<dbReference type="AlphaFoldDB" id="A0A1J1HW70"/>
<dbReference type="EMBL" id="CVRI01000021">
    <property type="protein sequence ID" value="CRK91604.1"/>
    <property type="molecule type" value="Genomic_DNA"/>
</dbReference>
<keyword evidence="2" id="KW-1185">Reference proteome</keyword>
<sequence>MTNGNDSDDHKLKTDFCLHRDFFDAFPALDIYYLIIRNIRMGLSYSIEGTKAKELYVVSVEENISSNYDCEKNLPQNIDNKRHHHLYPGSMNKKPKHDSTFKELFMKQFTEGID</sequence>
<protein>
    <submittedName>
        <fullName evidence="1">CLUMA_CG005258, isoform A</fullName>
    </submittedName>
</protein>
<dbReference type="Proteomes" id="UP000183832">
    <property type="component" value="Unassembled WGS sequence"/>
</dbReference>
<organism evidence="1 2">
    <name type="scientific">Clunio marinus</name>
    <dbReference type="NCBI Taxonomy" id="568069"/>
    <lineage>
        <taxon>Eukaryota</taxon>
        <taxon>Metazoa</taxon>
        <taxon>Ecdysozoa</taxon>
        <taxon>Arthropoda</taxon>
        <taxon>Hexapoda</taxon>
        <taxon>Insecta</taxon>
        <taxon>Pterygota</taxon>
        <taxon>Neoptera</taxon>
        <taxon>Endopterygota</taxon>
        <taxon>Diptera</taxon>
        <taxon>Nematocera</taxon>
        <taxon>Chironomoidea</taxon>
        <taxon>Chironomidae</taxon>
        <taxon>Clunio</taxon>
    </lineage>
</organism>
<accession>A0A1J1HW70</accession>
<reference evidence="1 2" key="1">
    <citation type="submission" date="2015-04" db="EMBL/GenBank/DDBJ databases">
        <authorList>
            <person name="Syromyatnikov M.Y."/>
            <person name="Popov V.N."/>
        </authorList>
    </citation>
    <scope>NUCLEOTIDE SEQUENCE [LARGE SCALE GENOMIC DNA]</scope>
</reference>
<gene>
    <name evidence="1" type="ORF">CLUMA_CG005258</name>
</gene>
<proteinExistence type="predicted"/>
<name>A0A1J1HW70_9DIPT</name>